<evidence type="ECO:0000256" key="2">
    <source>
        <dbReference type="ARBA" id="ARBA00005528"/>
    </source>
</evidence>
<feature type="domain" description="Ribosomal RNA small subunit methyltransferase E methyltransferase" evidence="11">
    <location>
        <begin position="2"/>
        <end position="106"/>
    </location>
</feature>
<protein>
    <recommendedName>
        <fullName evidence="3">16S rRNA (uracil(1498)-N(3))-methyltransferase</fullName>
        <ecNumber evidence="3">2.1.1.193</ecNumber>
    </recommendedName>
</protein>
<evidence type="ECO:0000256" key="8">
    <source>
        <dbReference type="ARBA" id="ARBA00022691"/>
    </source>
</evidence>
<evidence type="ECO:0000256" key="3">
    <source>
        <dbReference type="ARBA" id="ARBA00012328"/>
    </source>
</evidence>
<keyword evidence="8" id="KW-0949">S-adenosyl-L-methionine</keyword>
<keyword evidence="7 12" id="KW-0808">Transferase</keyword>
<feature type="non-terminal residue" evidence="12">
    <location>
        <position position="1"/>
    </location>
</feature>
<comment type="function">
    <text evidence="9">Specifically methylates the N3 position of the uracil ring of uridine 1498 (m3U1498) in 16S rRNA. Acts on the fully assembled 30S ribosomal subunit.</text>
</comment>
<dbReference type="GO" id="GO:0005737">
    <property type="term" value="C:cytoplasm"/>
    <property type="evidence" value="ECO:0007669"/>
    <property type="project" value="UniProtKB-SubCell"/>
</dbReference>
<dbReference type="EMBL" id="AUZX01006199">
    <property type="protein sequence ID" value="EQD64819.1"/>
    <property type="molecule type" value="Genomic_DNA"/>
</dbReference>
<dbReference type="InterPro" id="IPR029028">
    <property type="entry name" value="Alpha/beta_knot_MTases"/>
</dbReference>
<comment type="catalytic activity">
    <reaction evidence="10">
        <text>uridine(1498) in 16S rRNA + S-adenosyl-L-methionine = N(3)-methyluridine(1498) in 16S rRNA + S-adenosyl-L-homocysteine + H(+)</text>
        <dbReference type="Rhea" id="RHEA:42920"/>
        <dbReference type="Rhea" id="RHEA-COMP:10283"/>
        <dbReference type="Rhea" id="RHEA-COMP:10284"/>
        <dbReference type="ChEBI" id="CHEBI:15378"/>
        <dbReference type="ChEBI" id="CHEBI:57856"/>
        <dbReference type="ChEBI" id="CHEBI:59789"/>
        <dbReference type="ChEBI" id="CHEBI:65315"/>
        <dbReference type="ChEBI" id="CHEBI:74502"/>
        <dbReference type="EC" id="2.1.1.193"/>
    </reaction>
</comment>
<dbReference type="InterPro" id="IPR029026">
    <property type="entry name" value="tRNA_m1G_MTases_N"/>
</dbReference>
<comment type="subcellular location">
    <subcellularLocation>
        <location evidence="1">Cytoplasm</location>
    </subcellularLocation>
</comment>
<dbReference type="AlphaFoldDB" id="T1CFE8"/>
<evidence type="ECO:0000256" key="10">
    <source>
        <dbReference type="ARBA" id="ARBA00047944"/>
    </source>
</evidence>
<dbReference type="NCBIfam" id="TIGR00046">
    <property type="entry name" value="RsmE family RNA methyltransferase"/>
    <property type="match status" value="1"/>
</dbReference>
<dbReference type="PANTHER" id="PTHR30027">
    <property type="entry name" value="RIBOSOMAL RNA SMALL SUBUNIT METHYLTRANSFERASE E"/>
    <property type="match status" value="1"/>
</dbReference>
<evidence type="ECO:0000256" key="9">
    <source>
        <dbReference type="ARBA" id="ARBA00025699"/>
    </source>
</evidence>
<evidence type="ECO:0000256" key="5">
    <source>
        <dbReference type="ARBA" id="ARBA00022552"/>
    </source>
</evidence>
<reference evidence="12" key="1">
    <citation type="submission" date="2013-08" db="EMBL/GenBank/DDBJ databases">
        <authorList>
            <person name="Mendez C."/>
            <person name="Richter M."/>
            <person name="Ferrer M."/>
            <person name="Sanchez J."/>
        </authorList>
    </citation>
    <scope>NUCLEOTIDE SEQUENCE</scope>
</reference>
<keyword evidence="5" id="KW-0698">rRNA processing</keyword>
<dbReference type="Gene3D" id="3.40.1280.10">
    <property type="match status" value="1"/>
</dbReference>
<dbReference type="GO" id="GO:0070475">
    <property type="term" value="P:rRNA base methylation"/>
    <property type="evidence" value="ECO:0007669"/>
    <property type="project" value="TreeGrafter"/>
</dbReference>
<name>T1CFE8_9ZZZZ</name>
<dbReference type="CDD" id="cd18084">
    <property type="entry name" value="RsmE-like"/>
    <property type="match status" value="1"/>
</dbReference>
<proteinExistence type="inferred from homology"/>
<sequence>SAIAVSACEQSGRGRLPQIAAAVPLAVWLAGLLPGGLRVLPSPDGAAGLASLPPLAREVLVLIGPEGGLSDSEAAAALGNGFRPVRLGPRVLRTETAAVVALALLQQRFGDL</sequence>
<comment type="caution">
    <text evidence="12">The sequence shown here is derived from an EMBL/GenBank/DDBJ whole genome shotgun (WGS) entry which is preliminary data.</text>
</comment>
<evidence type="ECO:0000259" key="11">
    <source>
        <dbReference type="Pfam" id="PF04452"/>
    </source>
</evidence>
<dbReference type="GO" id="GO:0070042">
    <property type="term" value="F:rRNA (uridine-N3-)-methyltransferase activity"/>
    <property type="evidence" value="ECO:0007669"/>
    <property type="project" value="TreeGrafter"/>
</dbReference>
<dbReference type="SUPFAM" id="SSF75217">
    <property type="entry name" value="alpha/beta knot"/>
    <property type="match status" value="1"/>
</dbReference>
<dbReference type="InterPro" id="IPR006700">
    <property type="entry name" value="RsmE"/>
</dbReference>
<evidence type="ECO:0000256" key="7">
    <source>
        <dbReference type="ARBA" id="ARBA00022679"/>
    </source>
</evidence>
<evidence type="ECO:0000313" key="12">
    <source>
        <dbReference type="EMBL" id="EQD64819.1"/>
    </source>
</evidence>
<organism evidence="12">
    <name type="scientific">mine drainage metagenome</name>
    <dbReference type="NCBI Taxonomy" id="410659"/>
    <lineage>
        <taxon>unclassified sequences</taxon>
        <taxon>metagenomes</taxon>
        <taxon>ecological metagenomes</taxon>
    </lineage>
</organism>
<evidence type="ECO:0000256" key="1">
    <source>
        <dbReference type="ARBA" id="ARBA00004496"/>
    </source>
</evidence>
<keyword evidence="4" id="KW-0963">Cytoplasm</keyword>
<dbReference type="Pfam" id="PF04452">
    <property type="entry name" value="Methyltrans_RNA"/>
    <property type="match status" value="1"/>
</dbReference>
<evidence type="ECO:0000256" key="4">
    <source>
        <dbReference type="ARBA" id="ARBA00022490"/>
    </source>
</evidence>
<evidence type="ECO:0000256" key="6">
    <source>
        <dbReference type="ARBA" id="ARBA00022603"/>
    </source>
</evidence>
<dbReference type="PANTHER" id="PTHR30027:SF3">
    <property type="entry name" value="16S RRNA (URACIL(1498)-N(3))-METHYLTRANSFERASE"/>
    <property type="match status" value="1"/>
</dbReference>
<accession>T1CFE8</accession>
<dbReference type="InterPro" id="IPR046886">
    <property type="entry name" value="RsmE_MTase_dom"/>
</dbReference>
<dbReference type="EC" id="2.1.1.193" evidence="3"/>
<keyword evidence="6 12" id="KW-0489">Methyltransferase</keyword>
<reference evidence="12" key="2">
    <citation type="journal article" date="2014" name="ISME J.">
        <title>Microbial stratification in low pH oxic and suboxic macroscopic growths along an acid mine drainage.</title>
        <authorList>
            <person name="Mendez-Garcia C."/>
            <person name="Mesa V."/>
            <person name="Sprenger R.R."/>
            <person name="Richter M."/>
            <person name="Diez M.S."/>
            <person name="Solano J."/>
            <person name="Bargiela R."/>
            <person name="Golyshina O.V."/>
            <person name="Manteca A."/>
            <person name="Ramos J.L."/>
            <person name="Gallego J.R."/>
            <person name="Llorente I."/>
            <person name="Martins Dos Santos V.A."/>
            <person name="Jensen O.N."/>
            <person name="Pelaez A.I."/>
            <person name="Sanchez J."/>
            <person name="Ferrer M."/>
        </authorList>
    </citation>
    <scope>NUCLEOTIDE SEQUENCE</scope>
</reference>
<comment type="similarity">
    <text evidence="2">Belongs to the RNA methyltransferase RsmE family.</text>
</comment>
<gene>
    <name evidence="12" type="ORF">B1A_08694</name>
</gene>